<evidence type="ECO:0000256" key="2">
    <source>
        <dbReference type="ARBA" id="ARBA00010958"/>
    </source>
</evidence>
<feature type="domain" description="Peptidase C54 catalytic" evidence="12">
    <location>
        <begin position="25"/>
        <end position="287"/>
    </location>
</feature>
<dbReference type="InterPro" id="IPR046792">
    <property type="entry name" value="Peptidase_C54_cat"/>
</dbReference>
<dbReference type="eggNOG" id="KOG2674">
    <property type="taxonomic scope" value="Eukaryota"/>
</dbReference>
<evidence type="ECO:0000256" key="3">
    <source>
        <dbReference type="ARBA" id="ARBA00022448"/>
    </source>
</evidence>
<dbReference type="Pfam" id="PF03416">
    <property type="entry name" value="Peptidase_C54"/>
    <property type="match status" value="1"/>
</dbReference>
<organism evidence="13 14">
    <name type="scientific">Capsaspora owczarzaki (strain ATCC 30864)</name>
    <dbReference type="NCBI Taxonomy" id="595528"/>
    <lineage>
        <taxon>Eukaryota</taxon>
        <taxon>Filasterea</taxon>
        <taxon>Capsaspora</taxon>
    </lineage>
</organism>
<keyword evidence="7" id="KW-0788">Thiol protease</keyword>
<comment type="subcellular location">
    <subcellularLocation>
        <location evidence="1 11">Cytoplasm</location>
    </subcellularLocation>
</comment>
<dbReference type="FunCoup" id="A0A0D2VJL4">
    <property type="interactions" value="122"/>
</dbReference>
<evidence type="ECO:0000256" key="6">
    <source>
        <dbReference type="ARBA" id="ARBA00022801"/>
    </source>
</evidence>
<dbReference type="GO" id="GO:0005737">
    <property type="term" value="C:cytoplasm"/>
    <property type="evidence" value="ECO:0007669"/>
    <property type="project" value="UniProtKB-SubCell"/>
</dbReference>
<evidence type="ECO:0000313" key="14">
    <source>
        <dbReference type="Proteomes" id="UP000008743"/>
    </source>
</evidence>
<dbReference type="EMBL" id="KE346361">
    <property type="protein sequence ID" value="KJE90162.1"/>
    <property type="molecule type" value="Genomic_DNA"/>
</dbReference>
<keyword evidence="8 11" id="KW-0653">Protein transport</keyword>
<evidence type="ECO:0000256" key="1">
    <source>
        <dbReference type="ARBA" id="ARBA00004496"/>
    </source>
</evidence>
<dbReference type="RefSeq" id="XP_004364377.1">
    <property type="nucleotide sequence ID" value="XM_004364320.1"/>
</dbReference>
<keyword evidence="6 11" id="KW-0378">Hydrolase</keyword>
<sequence>MSHNTTGPLVTVNGHKFQLPADEQALEHAVRSFPWMTYRNHFAQIADSYYNTDAGWGCMLRCGQMLLARAMTVQHLGKNWAPTSRKQRHQEMARFLPLFFDTPAAPFSIHRIAERGEALGKTIGQWFGPNTVAQVLKNLVNSQRSSLIVHCAMDGVLNRTEASTQLAAALSDGKKHSLLVLVPIRLGLNQSINPVYIPALKATLELPQCLGIIGGKPNAAHFFVGTVNENVLYLDPHVVQDAAMELTPDTVESFSVAVLSKMAISDVDPSMCAAYLCSSVAELEDLGKRSKQITSQFRGYGLFDVIEDSRINSLSLDSMAVDSDDGSDEDDFDMCN</sequence>
<dbReference type="GO" id="GO:0035973">
    <property type="term" value="P:aggrephagy"/>
    <property type="evidence" value="ECO:0007669"/>
    <property type="project" value="TreeGrafter"/>
</dbReference>
<dbReference type="OMA" id="PDETFHC"/>
<accession>A0A0D2VJL4</accession>
<evidence type="ECO:0000259" key="12">
    <source>
        <dbReference type="Pfam" id="PF03416"/>
    </source>
</evidence>
<evidence type="ECO:0000256" key="5">
    <source>
        <dbReference type="ARBA" id="ARBA00022670"/>
    </source>
</evidence>
<comment type="function">
    <text evidence="11">Cysteine protease that plays a key role in autophagy by mediating both proteolytic activation and delipidation of ATG8 family proteins.</text>
</comment>
<keyword evidence="9 11" id="KW-0072">Autophagy</keyword>
<dbReference type="InterPro" id="IPR005078">
    <property type="entry name" value="Peptidase_C54"/>
</dbReference>
<dbReference type="GO" id="GO:0019786">
    <property type="term" value="F:protein-phosphatidylethanolamide deconjugating activity"/>
    <property type="evidence" value="ECO:0007669"/>
    <property type="project" value="InterPro"/>
</dbReference>
<name>A0A0D2VJL4_CAPO3</name>
<dbReference type="GO" id="GO:0015031">
    <property type="term" value="P:protein transport"/>
    <property type="evidence" value="ECO:0007669"/>
    <property type="project" value="UniProtKB-KW"/>
</dbReference>
<keyword evidence="3" id="KW-0813">Transport</keyword>
<proteinExistence type="inferred from homology"/>
<evidence type="ECO:0000256" key="8">
    <source>
        <dbReference type="ARBA" id="ARBA00022927"/>
    </source>
</evidence>
<gene>
    <name evidence="13" type="ORF">CAOG_001509</name>
</gene>
<dbReference type="GO" id="GO:0016485">
    <property type="term" value="P:protein processing"/>
    <property type="evidence" value="ECO:0007669"/>
    <property type="project" value="TreeGrafter"/>
</dbReference>
<evidence type="ECO:0000256" key="7">
    <source>
        <dbReference type="ARBA" id="ARBA00022807"/>
    </source>
</evidence>
<dbReference type="SUPFAM" id="SSF54001">
    <property type="entry name" value="Cysteine proteinases"/>
    <property type="match status" value="1"/>
</dbReference>
<comment type="similarity">
    <text evidence="2 11">Belongs to the peptidase C54 family.</text>
</comment>
<dbReference type="STRING" id="595528.A0A0D2VJL4"/>
<evidence type="ECO:0000256" key="4">
    <source>
        <dbReference type="ARBA" id="ARBA00022490"/>
    </source>
</evidence>
<comment type="catalytic activity">
    <reaction evidence="10">
        <text>[protein]-C-terminal L-amino acid-glycyl-phosphatidylethanolamide + H2O = [protein]-C-terminal L-amino acid-glycine + a 1,2-diacyl-sn-glycero-3-phosphoethanolamine</text>
        <dbReference type="Rhea" id="RHEA:67548"/>
        <dbReference type="Rhea" id="RHEA-COMP:17323"/>
        <dbReference type="Rhea" id="RHEA-COMP:17324"/>
        <dbReference type="ChEBI" id="CHEBI:15377"/>
        <dbReference type="ChEBI" id="CHEBI:64612"/>
        <dbReference type="ChEBI" id="CHEBI:172940"/>
        <dbReference type="ChEBI" id="CHEBI:172941"/>
    </reaction>
    <physiologicalReaction direction="left-to-right" evidence="10">
        <dbReference type="Rhea" id="RHEA:67549"/>
    </physiologicalReaction>
</comment>
<dbReference type="Proteomes" id="UP000008743">
    <property type="component" value="Unassembled WGS sequence"/>
</dbReference>
<dbReference type="GO" id="GO:0000045">
    <property type="term" value="P:autophagosome assembly"/>
    <property type="evidence" value="ECO:0007669"/>
    <property type="project" value="TreeGrafter"/>
</dbReference>
<dbReference type="InterPro" id="IPR038765">
    <property type="entry name" value="Papain-like_cys_pep_sf"/>
</dbReference>
<dbReference type="GO" id="GO:0004197">
    <property type="term" value="F:cysteine-type endopeptidase activity"/>
    <property type="evidence" value="ECO:0007669"/>
    <property type="project" value="TreeGrafter"/>
</dbReference>
<evidence type="ECO:0000256" key="11">
    <source>
        <dbReference type="RuleBase" id="RU363115"/>
    </source>
</evidence>
<dbReference type="EC" id="3.4.22.-" evidence="11"/>
<dbReference type="GO" id="GO:0034727">
    <property type="term" value="P:piecemeal microautophagy of the nucleus"/>
    <property type="evidence" value="ECO:0007669"/>
    <property type="project" value="TreeGrafter"/>
</dbReference>
<keyword evidence="5 11" id="KW-0645">Protease</keyword>
<dbReference type="AlphaFoldDB" id="A0A0D2VJL4"/>
<dbReference type="PANTHER" id="PTHR22624">
    <property type="entry name" value="CYSTEINE PROTEASE ATG4"/>
    <property type="match status" value="1"/>
</dbReference>
<evidence type="ECO:0000313" key="13">
    <source>
        <dbReference type="EMBL" id="KJE90162.1"/>
    </source>
</evidence>
<dbReference type="PANTHER" id="PTHR22624:SF49">
    <property type="entry name" value="CYSTEINE PROTEASE"/>
    <property type="match status" value="1"/>
</dbReference>
<reference evidence="14" key="1">
    <citation type="submission" date="2011-02" db="EMBL/GenBank/DDBJ databases">
        <title>The Genome Sequence of Capsaspora owczarzaki ATCC 30864.</title>
        <authorList>
            <person name="Russ C."/>
            <person name="Cuomo C."/>
            <person name="Burger G."/>
            <person name="Gray M.W."/>
            <person name="Holland P.W.H."/>
            <person name="King N."/>
            <person name="Lang F.B.F."/>
            <person name="Roger A.J."/>
            <person name="Ruiz-Trillo I."/>
            <person name="Young S.K."/>
            <person name="Zeng Q."/>
            <person name="Gargeya S."/>
            <person name="Alvarado L."/>
            <person name="Berlin A."/>
            <person name="Chapman S.B."/>
            <person name="Chen Z."/>
            <person name="Freedman E."/>
            <person name="Gellesch M."/>
            <person name="Goldberg J."/>
            <person name="Griggs A."/>
            <person name="Gujja S."/>
            <person name="Heilman E."/>
            <person name="Heiman D."/>
            <person name="Howarth C."/>
            <person name="Mehta T."/>
            <person name="Neiman D."/>
            <person name="Pearson M."/>
            <person name="Roberts A."/>
            <person name="Saif S."/>
            <person name="Shea T."/>
            <person name="Shenoy N."/>
            <person name="Sisk P."/>
            <person name="Stolte C."/>
            <person name="Sykes S."/>
            <person name="White J."/>
            <person name="Yandava C."/>
            <person name="Haas B."/>
            <person name="Nusbaum C."/>
            <person name="Birren B."/>
        </authorList>
    </citation>
    <scope>NUCLEOTIDE SEQUENCE</scope>
    <source>
        <strain evidence="14">ATCC 30864</strain>
    </source>
</reference>
<dbReference type="GO" id="GO:0000423">
    <property type="term" value="P:mitophagy"/>
    <property type="evidence" value="ECO:0007669"/>
    <property type="project" value="TreeGrafter"/>
</dbReference>
<keyword evidence="14" id="KW-1185">Reference proteome</keyword>
<dbReference type="PhylomeDB" id="A0A0D2VJL4"/>
<evidence type="ECO:0000256" key="9">
    <source>
        <dbReference type="ARBA" id="ARBA00023006"/>
    </source>
</evidence>
<keyword evidence="4 11" id="KW-0963">Cytoplasm</keyword>
<dbReference type="OrthoDB" id="2960936at2759"/>
<dbReference type="InParanoid" id="A0A0D2VJL4"/>
<protein>
    <recommendedName>
        <fullName evidence="11">Cysteine protease</fullName>
        <ecNumber evidence="11">3.4.22.-</ecNumber>
    </recommendedName>
</protein>
<evidence type="ECO:0000256" key="10">
    <source>
        <dbReference type="ARBA" id="ARBA00029362"/>
    </source>
</evidence>